<dbReference type="AlphaFoldDB" id="A0A8H4B1G5"/>
<evidence type="ECO:0000313" key="2">
    <source>
        <dbReference type="Proteomes" id="UP000439903"/>
    </source>
</evidence>
<protein>
    <submittedName>
        <fullName evidence="1">Uncharacterized protein</fullName>
    </submittedName>
</protein>
<dbReference type="Proteomes" id="UP000439903">
    <property type="component" value="Unassembled WGS sequence"/>
</dbReference>
<evidence type="ECO:0000313" key="1">
    <source>
        <dbReference type="EMBL" id="KAF0552451.1"/>
    </source>
</evidence>
<sequence>MSTSNEATNVTIDSKTENCSRCRKLKPIAEFTRIIGSRMTVNISCNACADRDKRYRLNKKAKSTNNESTQPLLLNENIQLPPLDKNIQSLPLNEDDVDADSVGNSSDELLYNIYDIEELINVKFRDSEEKDEPVKFSVIVNLERELVNEKIMSLEIDQNEDTEFREVINTLLLPLQAGSKYYWELRNLYINKKNNQPTGEVPTIERYLCEGNIVVKIDLCEQEVKITFQHLIAHEHPTYRETNLPKNAVEWMHQHLNPRLRKIEIYQRLCDKNLINPSLHTYQQVYYWIHKFSIVLYITDVENQLKSSMNFLEQSELINTGYKVICYQENDFVRLLRFVSSFLRIIKNKNISEIVIDSTFKTN</sequence>
<accession>A0A8H4B1G5</accession>
<reference evidence="1 2" key="1">
    <citation type="journal article" date="2019" name="Environ. Microbiol.">
        <title>At the nexus of three kingdoms: the genome of the mycorrhizal fungus Gigaspora margarita provides insights into plant, endobacterial and fungal interactions.</title>
        <authorList>
            <person name="Venice F."/>
            <person name="Ghignone S."/>
            <person name="Salvioli di Fossalunga A."/>
            <person name="Amselem J."/>
            <person name="Novero M."/>
            <person name="Xianan X."/>
            <person name="Sedzielewska Toro K."/>
            <person name="Morin E."/>
            <person name="Lipzen A."/>
            <person name="Grigoriev I.V."/>
            <person name="Henrissat B."/>
            <person name="Martin F.M."/>
            <person name="Bonfante P."/>
        </authorList>
    </citation>
    <scope>NUCLEOTIDE SEQUENCE [LARGE SCALE GENOMIC DNA]</scope>
    <source>
        <strain evidence="1 2">BEG34</strain>
    </source>
</reference>
<comment type="caution">
    <text evidence="1">The sequence shown here is derived from an EMBL/GenBank/DDBJ whole genome shotgun (WGS) entry which is preliminary data.</text>
</comment>
<dbReference type="EMBL" id="WTPW01000066">
    <property type="protein sequence ID" value="KAF0552451.1"/>
    <property type="molecule type" value="Genomic_DNA"/>
</dbReference>
<dbReference type="OrthoDB" id="10539171at2759"/>
<keyword evidence="2" id="KW-1185">Reference proteome</keyword>
<gene>
    <name evidence="1" type="ORF">F8M41_021769</name>
</gene>
<proteinExistence type="predicted"/>
<name>A0A8H4B1G5_GIGMA</name>
<organism evidence="1 2">
    <name type="scientific">Gigaspora margarita</name>
    <dbReference type="NCBI Taxonomy" id="4874"/>
    <lineage>
        <taxon>Eukaryota</taxon>
        <taxon>Fungi</taxon>
        <taxon>Fungi incertae sedis</taxon>
        <taxon>Mucoromycota</taxon>
        <taxon>Glomeromycotina</taxon>
        <taxon>Glomeromycetes</taxon>
        <taxon>Diversisporales</taxon>
        <taxon>Gigasporaceae</taxon>
        <taxon>Gigaspora</taxon>
    </lineage>
</organism>